<accession>A0A2K1JZ14</accession>
<reference evidence="4 6" key="1">
    <citation type="journal article" date="2008" name="Science">
        <title>The Physcomitrella genome reveals evolutionary insights into the conquest of land by plants.</title>
        <authorList>
            <person name="Rensing S."/>
            <person name="Lang D."/>
            <person name="Zimmer A."/>
            <person name="Terry A."/>
            <person name="Salamov A."/>
            <person name="Shapiro H."/>
            <person name="Nishiyama T."/>
            <person name="Perroud P.-F."/>
            <person name="Lindquist E."/>
            <person name="Kamisugi Y."/>
            <person name="Tanahashi T."/>
            <person name="Sakakibara K."/>
            <person name="Fujita T."/>
            <person name="Oishi K."/>
            <person name="Shin-I T."/>
            <person name="Kuroki Y."/>
            <person name="Toyoda A."/>
            <person name="Suzuki Y."/>
            <person name="Hashimoto A."/>
            <person name="Yamaguchi K."/>
            <person name="Sugano A."/>
            <person name="Kohara Y."/>
            <person name="Fujiyama A."/>
            <person name="Anterola A."/>
            <person name="Aoki S."/>
            <person name="Ashton N."/>
            <person name="Barbazuk W.B."/>
            <person name="Barker E."/>
            <person name="Bennetzen J."/>
            <person name="Bezanilla M."/>
            <person name="Blankenship R."/>
            <person name="Cho S.H."/>
            <person name="Dutcher S."/>
            <person name="Estelle M."/>
            <person name="Fawcett J.A."/>
            <person name="Gundlach H."/>
            <person name="Hanada K."/>
            <person name="Heyl A."/>
            <person name="Hicks K.A."/>
            <person name="Hugh J."/>
            <person name="Lohr M."/>
            <person name="Mayer K."/>
            <person name="Melkozernov A."/>
            <person name="Murata T."/>
            <person name="Nelson D."/>
            <person name="Pils B."/>
            <person name="Prigge M."/>
            <person name="Reiss B."/>
            <person name="Renner T."/>
            <person name="Rombauts S."/>
            <person name="Rushton P."/>
            <person name="Sanderfoot A."/>
            <person name="Schween G."/>
            <person name="Shiu S.-H."/>
            <person name="Stueber K."/>
            <person name="Theodoulou F.L."/>
            <person name="Tu H."/>
            <person name="Van de Peer Y."/>
            <person name="Verrier P.J."/>
            <person name="Waters E."/>
            <person name="Wood A."/>
            <person name="Yang L."/>
            <person name="Cove D."/>
            <person name="Cuming A."/>
            <person name="Hasebe M."/>
            <person name="Lucas S."/>
            <person name="Mishler D.B."/>
            <person name="Reski R."/>
            <person name="Grigoriev I."/>
            <person name="Quatrano R.S."/>
            <person name="Boore J.L."/>
        </authorList>
    </citation>
    <scope>NUCLEOTIDE SEQUENCE [LARGE SCALE GENOMIC DNA]</scope>
    <source>
        <strain evidence="5 6">cv. Gransden 2004</strain>
    </source>
</reference>
<dbReference type="PANTHER" id="PTHR11178">
    <property type="entry name" value="IRON-SULFUR CLUSTER SCAFFOLD PROTEIN NFU-RELATED"/>
    <property type="match status" value="1"/>
</dbReference>
<dbReference type="GO" id="GO:0016226">
    <property type="term" value="P:iron-sulfur cluster assembly"/>
    <property type="evidence" value="ECO:0007669"/>
    <property type="project" value="InterPro"/>
</dbReference>
<reference evidence="5" key="3">
    <citation type="submission" date="2020-12" db="UniProtKB">
        <authorList>
            <consortium name="EnsemblPlants"/>
        </authorList>
    </citation>
    <scope>IDENTIFICATION</scope>
</reference>
<dbReference type="EnsemblPlants" id="Pp3c10_14710V3.1">
    <property type="protein sequence ID" value="PAC:32900575.CDS.1"/>
    <property type="gene ID" value="Pp3c10_14710"/>
</dbReference>
<dbReference type="PANTHER" id="PTHR11178:SF1">
    <property type="entry name" value="NFU1 IRON-SULFUR CLUSTER SCAFFOLD HOMOLOG, MITOCHONDRIAL"/>
    <property type="match status" value="1"/>
</dbReference>
<dbReference type="InterPro" id="IPR034904">
    <property type="entry name" value="FSCA_dom_sf"/>
</dbReference>
<comment type="similarity">
    <text evidence="2">Belongs to the NifU family.</text>
</comment>
<dbReference type="EMBL" id="ABEU02000010">
    <property type="protein sequence ID" value="PNR46772.1"/>
    <property type="molecule type" value="Genomic_DNA"/>
</dbReference>
<dbReference type="SUPFAM" id="SSF110836">
    <property type="entry name" value="Hypothetical protein SAV1430"/>
    <property type="match status" value="1"/>
</dbReference>
<dbReference type="InterPro" id="IPR001075">
    <property type="entry name" value="NIF_FeS_clus_asmbl_NifU_C"/>
</dbReference>
<dbReference type="Gramene" id="Pp3c10_14710V3.2">
    <property type="protein sequence ID" value="PAC:32900576.CDS.1"/>
    <property type="gene ID" value="Pp3c10_14710"/>
</dbReference>
<keyword evidence="6" id="KW-1185">Reference proteome</keyword>
<dbReference type="SMART" id="SM00932">
    <property type="entry name" value="Nfu_N"/>
    <property type="match status" value="1"/>
</dbReference>
<dbReference type="Gramene" id="Pp3c10_14710V3.1">
    <property type="protein sequence ID" value="PAC:32900575.CDS.1"/>
    <property type="gene ID" value="Pp3c10_14710"/>
</dbReference>
<evidence type="ECO:0000313" key="4">
    <source>
        <dbReference type="EMBL" id="PNR46772.1"/>
    </source>
</evidence>
<dbReference type="EnsemblPlants" id="Pp3c10_14710V3.2">
    <property type="protein sequence ID" value="PAC:32900576.CDS.1"/>
    <property type="gene ID" value="Pp3c10_14710"/>
</dbReference>
<evidence type="ECO:0000313" key="5">
    <source>
        <dbReference type="EnsemblPlants" id="PAC:32900575.CDS.1"/>
    </source>
</evidence>
<dbReference type="GO" id="GO:0051604">
    <property type="term" value="P:protein maturation"/>
    <property type="evidence" value="ECO:0000318"/>
    <property type="project" value="GO_Central"/>
</dbReference>
<protein>
    <recommendedName>
        <fullName evidence="3">Scaffold protein Nfu/NifU N-terminal domain-containing protein</fullName>
    </recommendedName>
</protein>
<dbReference type="FunFam" id="3.30.1370.70:FF:000001">
    <property type="entry name" value="NifU-like protein 4, mitochondrial"/>
    <property type="match status" value="1"/>
</dbReference>
<gene>
    <name evidence="4" type="ORF">PHYPA_013892</name>
</gene>
<dbReference type="PaxDb" id="3218-PP1S322_22V6.1"/>
<evidence type="ECO:0000256" key="2">
    <source>
        <dbReference type="ARBA" id="ARBA00006420"/>
    </source>
</evidence>
<dbReference type="GO" id="GO:0005739">
    <property type="term" value="C:mitochondrion"/>
    <property type="evidence" value="ECO:0000318"/>
    <property type="project" value="GO_Central"/>
</dbReference>
<proteinExistence type="inferred from homology"/>
<dbReference type="FunCoup" id="A0A2K1JZ14">
    <property type="interactions" value="3975"/>
</dbReference>
<evidence type="ECO:0000259" key="3">
    <source>
        <dbReference type="SMART" id="SM00932"/>
    </source>
</evidence>
<dbReference type="InterPro" id="IPR036498">
    <property type="entry name" value="Nfu/NifU_N_sf"/>
</dbReference>
<dbReference type="Pfam" id="PF01106">
    <property type="entry name" value="NifU"/>
    <property type="match status" value="1"/>
</dbReference>
<name>A0A2K1JZ14_PHYPA</name>
<evidence type="ECO:0000313" key="6">
    <source>
        <dbReference type="Proteomes" id="UP000006727"/>
    </source>
</evidence>
<dbReference type="AlphaFoldDB" id="A0A2K1JZ14"/>
<dbReference type="STRING" id="3218.A0A2K1JZ14"/>
<dbReference type="Pfam" id="PF08712">
    <property type="entry name" value="Nfu_N"/>
    <property type="match status" value="1"/>
</dbReference>
<dbReference type="GO" id="GO:0005506">
    <property type="term" value="F:iron ion binding"/>
    <property type="evidence" value="ECO:0007669"/>
    <property type="project" value="InterPro"/>
</dbReference>
<dbReference type="Proteomes" id="UP000006727">
    <property type="component" value="Chromosome 10"/>
</dbReference>
<reference evidence="4 6" key="2">
    <citation type="journal article" date="2018" name="Plant J.">
        <title>The Physcomitrella patens chromosome-scale assembly reveals moss genome structure and evolution.</title>
        <authorList>
            <person name="Lang D."/>
            <person name="Ullrich K.K."/>
            <person name="Murat F."/>
            <person name="Fuchs J."/>
            <person name="Jenkins J."/>
            <person name="Haas F.B."/>
            <person name="Piednoel M."/>
            <person name="Gundlach H."/>
            <person name="Van Bel M."/>
            <person name="Meyberg R."/>
            <person name="Vives C."/>
            <person name="Morata J."/>
            <person name="Symeonidi A."/>
            <person name="Hiss M."/>
            <person name="Muchero W."/>
            <person name="Kamisugi Y."/>
            <person name="Saleh O."/>
            <person name="Blanc G."/>
            <person name="Decker E.L."/>
            <person name="van Gessel N."/>
            <person name="Grimwood J."/>
            <person name="Hayes R.D."/>
            <person name="Graham S.W."/>
            <person name="Gunter L.E."/>
            <person name="McDaniel S.F."/>
            <person name="Hoernstein S.N.W."/>
            <person name="Larsson A."/>
            <person name="Li F.W."/>
            <person name="Perroud P.F."/>
            <person name="Phillips J."/>
            <person name="Ranjan P."/>
            <person name="Rokshar D.S."/>
            <person name="Rothfels C.J."/>
            <person name="Schneider L."/>
            <person name="Shu S."/>
            <person name="Stevenson D.W."/>
            <person name="Thummler F."/>
            <person name="Tillich M."/>
            <person name="Villarreal Aguilar J.C."/>
            <person name="Widiez T."/>
            <person name="Wong G.K."/>
            <person name="Wymore A."/>
            <person name="Zhang Y."/>
            <person name="Zimmer A.D."/>
            <person name="Quatrano R.S."/>
            <person name="Mayer K.F.X."/>
            <person name="Goodstein D."/>
            <person name="Casacuberta J.M."/>
            <person name="Vandepoele K."/>
            <person name="Reski R."/>
            <person name="Cuming A.C."/>
            <person name="Tuskan G.A."/>
            <person name="Maumus F."/>
            <person name="Salse J."/>
            <person name="Schmutz J."/>
            <person name="Rensing S.A."/>
        </authorList>
    </citation>
    <scope>NUCLEOTIDE SEQUENCE [LARGE SCALE GENOMIC DNA]</scope>
    <source>
        <strain evidence="5 6">cv. Gransden 2004</strain>
    </source>
</reference>
<dbReference type="Gene3D" id="3.30.1370.70">
    <property type="entry name" value="Scaffold protein Nfu/NifU, N-terminal domain"/>
    <property type="match status" value="1"/>
</dbReference>
<dbReference type="Gene3D" id="3.30.300.130">
    <property type="entry name" value="Fe-S cluster assembly (FSCA)"/>
    <property type="match status" value="1"/>
</dbReference>
<dbReference type="InterPro" id="IPR014824">
    <property type="entry name" value="Nfu/NifU_N"/>
</dbReference>
<comment type="function">
    <text evidence="1">Molecular scaffold for [Fe-S] cluster assembly of mitochondrial iron-sulfur proteins.</text>
</comment>
<organism evidence="4">
    <name type="scientific">Physcomitrium patens</name>
    <name type="common">Spreading-leaved earth moss</name>
    <name type="synonym">Physcomitrella patens</name>
    <dbReference type="NCBI Taxonomy" id="3218"/>
    <lineage>
        <taxon>Eukaryota</taxon>
        <taxon>Viridiplantae</taxon>
        <taxon>Streptophyta</taxon>
        <taxon>Embryophyta</taxon>
        <taxon>Bryophyta</taxon>
        <taxon>Bryophytina</taxon>
        <taxon>Bryopsida</taxon>
        <taxon>Funariidae</taxon>
        <taxon>Funariales</taxon>
        <taxon>Funariaceae</taxon>
        <taxon>Physcomitrium</taxon>
    </lineage>
</organism>
<dbReference type="GO" id="GO:0051539">
    <property type="term" value="F:4 iron, 4 sulfur cluster binding"/>
    <property type="evidence" value="ECO:0000318"/>
    <property type="project" value="GO_Central"/>
</dbReference>
<sequence>MATWIRAVQVLGRRVGTRPMVMEGERVTVRRLISQSARKDGALDVGAVGVMQQGWSFSNRSTFDSLMMSPGPQRGVQRRGVFIRVETTPNPQSLMFYPGRVVMEVGSSDFRNARAAMASPLAKALFDVDGVVRVFFGADFVTVAKAQDVSWDILKPEIFAAIMDFYATKQPLFYGSHLGASDTATDEDDDDTVAMMKELLETRIRPAVQVDGGDIEYWGFDPESGIVSLKMQGACSGCPSSAVNLKSN</sequence>
<dbReference type="InParanoid" id="A0A2K1JZ14"/>
<dbReference type="SUPFAM" id="SSF117916">
    <property type="entry name" value="Fe-S cluster assembly (FSCA) domain-like"/>
    <property type="match status" value="1"/>
</dbReference>
<evidence type="ECO:0000256" key="1">
    <source>
        <dbReference type="ARBA" id="ARBA00002175"/>
    </source>
</evidence>
<feature type="domain" description="Scaffold protein Nfu/NifU N-terminal" evidence="3">
    <location>
        <begin position="83"/>
        <end position="169"/>
    </location>
</feature>
<dbReference type="GO" id="GO:0005198">
    <property type="term" value="F:structural molecule activity"/>
    <property type="evidence" value="ECO:0007669"/>
    <property type="project" value="UniProtKB-ARBA"/>
</dbReference>